<dbReference type="EMBL" id="CAJZBQ010000016">
    <property type="protein sequence ID" value="CAG9316652.1"/>
    <property type="molecule type" value="Genomic_DNA"/>
</dbReference>
<keyword evidence="2" id="KW-1185">Reference proteome</keyword>
<dbReference type="AlphaFoldDB" id="A0AAU9IQ82"/>
<protein>
    <submittedName>
        <fullName evidence="1">Uncharacterized protein</fullName>
    </submittedName>
</protein>
<sequence length="81" mass="10030">MDWWNFSRKQKNSTKIFYWYLTKNMNCFLYHFGNIILQFNRNLINIRNILEINLFIVKSFNEGKNSILCLYFDEFYLIAIK</sequence>
<organism evidence="1 2">
    <name type="scientific">Blepharisma stoltei</name>
    <dbReference type="NCBI Taxonomy" id="1481888"/>
    <lineage>
        <taxon>Eukaryota</taxon>
        <taxon>Sar</taxon>
        <taxon>Alveolata</taxon>
        <taxon>Ciliophora</taxon>
        <taxon>Postciliodesmatophora</taxon>
        <taxon>Heterotrichea</taxon>
        <taxon>Heterotrichida</taxon>
        <taxon>Blepharismidae</taxon>
        <taxon>Blepharisma</taxon>
    </lineage>
</organism>
<gene>
    <name evidence="1" type="ORF">BSTOLATCC_MIC16760</name>
</gene>
<reference evidence="1" key="1">
    <citation type="submission" date="2021-09" db="EMBL/GenBank/DDBJ databases">
        <authorList>
            <consortium name="AG Swart"/>
            <person name="Singh M."/>
            <person name="Singh A."/>
            <person name="Seah K."/>
            <person name="Emmerich C."/>
        </authorList>
    </citation>
    <scope>NUCLEOTIDE SEQUENCE</scope>
    <source>
        <strain evidence="1">ATCC30299</strain>
    </source>
</reference>
<name>A0AAU9IQ82_9CILI</name>
<proteinExistence type="predicted"/>
<dbReference type="Proteomes" id="UP001162131">
    <property type="component" value="Unassembled WGS sequence"/>
</dbReference>
<evidence type="ECO:0000313" key="1">
    <source>
        <dbReference type="EMBL" id="CAG9316652.1"/>
    </source>
</evidence>
<comment type="caution">
    <text evidence="1">The sequence shown here is derived from an EMBL/GenBank/DDBJ whole genome shotgun (WGS) entry which is preliminary data.</text>
</comment>
<evidence type="ECO:0000313" key="2">
    <source>
        <dbReference type="Proteomes" id="UP001162131"/>
    </source>
</evidence>
<accession>A0AAU9IQ82</accession>